<dbReference type="Pfam" id="PF00148">
    <property type="entry name" value="Oxidored_nitro"/>
    <property type="match status" value="1"/>
</dbReference>
<keyword evidence="3" id="KW-0149">Chlorophyll biosynthesis</keyword>
<keyword evidence="2" id="KW-0560">Oxidoreductase</keyword>
<dbReference type="GO" id="GO:0016731">
    <property type="term" value="F:oxidoreductase activity, acting on iron-sulfur proteins as donors, NAD or NADP as acceptor"/>
    <property type="evidence" value="ECO:0007669"/>
    <property type="project" value="InterPro"/>
</dbReference>
<feature type="region of interest" description="Disordered" evidence="4">
    <location>
        <begin position="1"/>
        <end position="51"/>
    </location>
</feature>
<dbReference type="SUPFAM" id="SSF53807">
    <property type="entry name" value="Helical backbone' metal receptor"/>
    <property type="match status" value="1"/>
</dbReference>
<dbReference type="Proteomes" id="UP000192656">
    <property type="component" value="Unassembled WGS sequence"/>
</dbReference>
<gene>
    <name evidence="6" type="ORF">SAMN06297251_1298</name>
</gene>
<dbReference type="OrthoDB" id="5754220at2"/>
<dbReference type="EMBL" id="FWXR01000029">
    <property type="protein sequence ID" value="SMD11154.1"/>
    <property type="molecule type" value="Genomic_DNA"/>
</dbReference>
<dbReference type="InterPro" id="IPR000510">
    <property type="entry name" value="Nase/OxRdtase_comp1"/>
</dbReference>
<dbReference type="STRING" id="937218.SAMN06297251_1298"/>
<dbReference type="GO" id="GO:0030494">
    <property type="term" value="P:bacteriochlorophyll biosynthetic process"/>
    <property type="evidence" value="ECO:0007669"/>
    <property type="project" value="InterPro"/>
</dbReference>
<feature type="compositionally biased region" description="Basic and acidic residues" evidence="4">
    <location>
        <begin position="1"/>
        <end position="16"/>
    </location>
</feature>
<evidence type="ECO:0000256" key="4">
    <source>
        <dbReference type="SAM" id="MobiDB-lite"/>
    </source>
</evidence>
<dbReference type="GO" id="GO:0016020">
    <property type="term" value="C:membrane"/>
    <property type="evidence" value="ECO:0007669"/>
    <property type="project" value="InterPro"/>
</dbReference>
<dbReference type="PANTHER" id="PTHR39429">
    <property type="entry name" value="LIGHT-INDEPENDENT PROTOCHLOROPHYLLIDE REDUCTASE SUBUNIT N"/>
    <property type="match status" value="1"/>
</dbReference>
<evidence type="ECO:0000256" key="2">
    <source>
        <dbReference type="ARBA" id="ARBA00023002"/>
    </source>
</evidence>
<reference evidence="6 7" key="1">
    <citation type="submission" date="2017-04" db="EMBL/GenBank/DDBJ databases">
        <authorList>
            <person name="Afonso C.L."/>
            <person name="Miller P.J."/>
            <person name="Scott M.A."/>
            <person name="Spackman E."/>
            <person name="Goraichik I."/>
            <person name="Dimitrov K.M."/>
            <person name="Suarez D.L."/>
            <person name="Swayne D.E."/>
        </authorList>
    </citation>
    <scope>NUCLEOTIDE SEQUENCE [LARGE SCALE GENOMIC DNA]</scope>
    <source>
        <strain evidence="6 7">CGMCC 1.10972</strain>
    </source>
</reference>
<dbReference type="Gene3D" id="3.40.50.1980">
    <property type="entry name" value="Nitrogenase molybdenum iron protein domain"/>
    <property type="match status" value="2"/>
</dbReference>
<keyword evidence="7" id="KW-1185">Reference proteome</keyword>
<name>A0A1W2ENA2_9HYPH</name>
<evidence type="ECO:0000256" key="3">
    <source>
        <dbReference type="ARBA" id="ARBA00023171"/>
    </source>
</evidence>
<evidence type="ECO:0000313" key="7">
    <source>
        <dbReference type="Proteomes" id="UP000192656"/>
    </source>
</evidence>
<dbReference type="GO" id="GO:0015979">
    <property type="term" value="P:photosynthesis"/>
    <property type="evidence" value="ECO:0007669"/>
    <property type="project" value="UniProtKB-KW"/>
</dbReference>
<evidence type="ECO:0000313" key="6">
    <source>
        <dbReference type="EMBL" id="SMD11154.1"/>
    </source>
</evidence>
<keyword evidence="1" id="KW-0602">Photosynthesis</keyword>
<feature type="compositionally biased region" description="Basic and acidic residues" evidence="4">
    <location>
        <begin position="42"/>
        <end position="51"/>
    </location>
</feature>
<evidence type="ECO:0000259" key="5">
    <source>
        <dbReference type="Pfam" id="PF00148"/>
    </source>
</evidence>
<feature type="domain" description="Nitrogenase/oxidoreductase component 1" evidence="5">
    <location>
        <begin position="87"/>
        <end position="478"/>
    </location>
</feature>
<dbReference type="PANTHER" id="PTHR39429:SF3">
    <property type="entry name" value="LIGHT-INDEPENDENT PROTOCHLOROPHYLLIDE REDUCTASE SUBUNIT N"/>
    <property type="match status" value="1"/>
</dbReference>
<protein>
    <submittedName>
        <fullName evidence="6">Chlorophyllide a reductase subunit Y</fullName>
    </submittedName>
</protein>
<dbReference type="InterPro" id="IPR010245">
    <property type="entry name" value="BchY"/>
</dbReference>
<dbReference type="NCBIfam" id="TIGR02015">
    <property type="entry name" value="BchY"/>
    <property type="match status" value="1"/>
</dbReference>
<accession>A0A1W2ENA2</accession>
<dbReference type="RefSeq" id="WP_084412575.1">
    <property type="nucleotide sequence ID" value="NZ_FWXR01000029.1"/>
</dbReference>
<dbReference type="InterPro" id="IPR050293">
    <property type="entry name" value="LIPOR_BchN/ChlN"/>
</dbReference>
<evidence type="ECO:0000256" key="1">
    <source>
        <dbReference type="ARBA" id="ARBA00022531"/>
    </source>
</evidence>
<feature type="region of interest" description="Disordered" evidence="4">
    <location>
        <begin position="503"/>
        <end position="525"/>
    </location>
</feature>
<sequence length="552" mass="58054">MDFDRQDFRHETERGEAVTPVELPSPDIGSSTPSGATGPVAKDGDASCHGGRETLLDSARKAGASDTLDRYAKDYPLGPHDQPQSMCPAFGSLRVGLRMRRTATVLSGSACCVYGLTFTSHFYGARRTVGYVPFNSETLVTGKLFEDIRDAVHDLADPELYDAVVVTNLCVPTASGVPLRLLPKTINDVRIIGIDVPGFGVPTHAEAKDILAGAMLARAREEAEAGPVAKPRGKAETGERPTITLLGEMFPADPMVIDRLLQPMGLAAGPVVPTREWRELYGALDCAAVAAIHPFYTASIREFEAAGRPVVGSAPVGVEGTAEWLARIGGAAGVPTSAVAAAQNAILPAIRGALAGAPIKGRITLSGYEGSELLVARLLVESGADLRYVGTACPRTKWSDHDREWLEAKGVHVAFRASLEQDLAAFEEFKPDLAIGTTPVVQNAKESGTPALYFTNLISARPLMGPAGAGSLAEVVNGAIGSKPRFDRMKAFFEGVGTGDKTGVWPTAPEKRAAPKRRTDVPVSAVGSAKASKYGKVLDSVAASEADDEGDA</sequence>
<proteinExistence type="predicted"/>
<feature type="compositionally biased region" description="Basic and acidic residues" evidence="4">
    <location>
        <begin position="509"/>
        <end position="520"/>
    </location>
</feature>
<dbReference type="AlphaFoldDB" id="A0A1W2ENA2"/>
<organism evidence="6 7">
    <name type="scientific">Fulvimarina manganoxydans</name>
    <dbReference type="NCBI Taxonomy" id="937218"/>
    <lineage>
        <taxon>Bacteria</taxon>
        <taxon>Pseudomonadati</taxon>
        <taxon>Pseudomonadota</taxon>
        <taxon>Alphaproteobacteria</taxon>
        <taxon>Hyphomicrobiales</taxon>
        <taxon>Aurantimonadaceae</taxon>
        <taxon>Fulvimarina</taxon>
    </lineage>
</organism>